<sequence length="247" mass="26560">MITIEVCINSVPSAIAAEAGGAHRVELCAALPEGGTTPSFGTVKKALELVQIPVFPIIRPRGGDFIYSETELAMMVEDIRAYRDLGAQGFSFGVLDKDGRLNKEANARLIEACGGRPATLHRAFDRTCNLEEELEVAIQLGFKRILTSGGEVSAPKGVDRLARLVRLASGRISIMAGAGIRPDNVRELVMQTGVKEVHGTFQSEEASQMSYKSPAFPTHYTETVGEFTSMMSDTAKISSVLQNLSGL</sequence>
<evidence type="ECO:0000256" key="2">
    <source>
        <dbReference type="HAMAP-Rule" id="MF_00795"/>
    </source>
</evidence>
<dbReference type="Proteomes" id="UP000297225">
    <property type="component" value="Unassembled WGS sequence"/>
</dbReference>
<dbReference type="GO" id="GO:0005507">
    <property type="term" value="F:copper ion binding"/>
    <property type="evidence" value="ECO:0007669"/>
    <property type="project" value="TreeGrafter"/>
</dbReference>
<protein>
    <recommendedName>
        <fullName evidence="2">PF03932 family protein CutC</fullName>
    </recommendedName>
</protein>
<comment type="similarity">
    <text evidence="1 2">Belongs to the CutC family.</text>
</comment>
<dbReference type="OrthoDB" id="9815677at2"/>
<proteinExistence type="inferred from homology"/>
<keyword evidence="2" id="KW-0963">Cytoplasm</keyword>
<dbReference type="SUPFAM" id="SSF110395">
    <property type="entry name" value="CutC-like"/>
    <property type="match status" value="1"/>
</dbReference>
<organism evidence="3 4">
    <name type="scientific">Porphyromonas levii</name>
    <dbReference type="NCBI Taxonomy" id="28114"/>
    <lineage>
        <taxon>Bacteria</taxon>
        <taxon>Pseudomonadati</taxon>
        <taxon>Bacteroidota</taxon>
        <taxon>Bacteroidia</taxon>
        <taxon>Bacteroidales</taxon>
        <taxon>Porphyromonadaceae</taxon>
        <taxon>Porphyromonas</taxon>
    </lineage>
</organism>
<dbReference type="FunFam" id="3.20.20.380:FF:000001">
    <property type="entry name" value="Copper homeostasis protein CutC"/>
    <property type="match status" value="1"/>
</dbReference>
<comment type="caution">
    <text evidence="2">Once thought to be involved in copper homeostasis, experiments in E.coli have shown this is not the case.</text>
</comment>
<dbReference type="RefSeq" id="WP_134849499.1">
    <property type="nucleotide sequence ID" value="NZ_CP197400.1"/>
</dbReference>
<dbReference type="PANTHER" id="PTHR12598">
    <property type="entry name" value="COPPER HOMEOSTASIS PROTEIN CUTC"/>
    <property type="match status" value="1"/>
</dbReference>
<dbReference type="GO" id="GO:0005737">
    <property type="term" value="C:cytoplasm"/>
    <property type="evidence" value="ECO:0007669"/>
    <property type="project" value="UniProtKB-SubCell"/>
</dbReference>
<evidence type="ECO:0000313" key="4">
    <source>
        <dbReference type="Proteomes" id="UP000297225"/>
    </source>
</evidence>
<comment type="caution">
    <text evidence="3">The sequence shown here is derived from an EMBL/GenBank/DDBJ whole genome shotgun (WGS) entry which is preliminary data.</text>
</comment>
<dbReference type="Pfam" id="PF03932">
    <property type="entry name" value="CutC"/>
    <property type="match status" value="1"/>
</dbReference>
<accession>A0A4Y8WQ93</accession>
<dbReference type="STRING" id="1122973.GCA_000379925_01789"/>
<keyword evidence="4" id="KW-1185">Reference proteome</keyword>
<evidence type="ECO:0000256" key="1">
    <source>
        <dbReference type="ARBA" id="ARBA00007768"/>
    </source>
</evidence>
<dbReference type="HAMAP" id="MF_00795">
    <property type="entry name" value="CutC"/>
    <property type="match status" value="1"/>
</dbReference>
<dbReference type="PANTHER" id="PTHR12598:SF0">
    <property type="entry name" value="COPPER HOMEOSTASIS PROTEIN CUTC HOMOLOG"/>
    <property type="match status" value="1"/>
</dbReference>
<dbReference type="InterPro" id="IPR036822">
    <property type="entry name" value="CutC-like_dom_sf"/>
</dbReference>
<dbReference type="Gene3D" id="3.20.20.380">
    <property type="entry name" value="Copper homeostasis (CutC) domain"/>
    <property type="match status" value="1"/>
</dbReference>
<comment type="subcellular location">
    <subcellularLocation>
        <location evidence="2">Cytoplasm</location>
    </subcellularLocation>
</comment>
<dbReference type="InterPro" id="IPR005627">
    <property type="entry name" value="CutC-like"/>
</dbReference>
<gene>
    <name evidence="2" type="primary">cutC</name>
    <name evidence="3" type="ORF">E4P47_06585</name>
</gene>
<reference evidence="3 4" key="1">
    <citation type="submission" date="2019-03" db="EMBL/GenBank/DDBJ databases">
        <title>Porphyromonas levii Isolated from the Uterus of Dairy Cows.</title>
        <authorList>
            <person name="Francis A.M."/>
        </authorList>
    </citation>
    <scope>NUCLEOTIDE SEQUENCE [LARGE SCALE GENOMIC DNA]</scope>
    <source>
        <strain evidence="3 4">AF5678</strain>
    </source>
</reference>
<dbReference type="AlphaFoldDB" id="A0A4Y8WQ93"/>
<evidence type="ECO:0000313" key="3">
    <source>
        <dbReference type="EMBL" id="TFH94657.1"/>
    </source>
</evidence>
<name>A0A4Y8WQ93_9PORP</name>
<dbReference type="EMBL" id="SPNC01000098">
    <property type="protein sequence ID" value="TFH94657.1"/>
    <property type="molecule type" value="Genomic_DNA"/>
</dbReference>